<dbReference type="GO" id="GO:0016491">
    <property type="term" value="F:oxidoreductase activity"/>
    <property type="evidence" value="ECO:0007669"/>
    <property type="project" value="UniProtKB-KW"/>
</dbReference>
<dbReference type="InterPro" id="IPR005123">
    <property type="entry name" value="Oxoglu/Fe-dep_dioxygenase_dom"/>
</dbReference>
<dbReference type="AlphaFoldDB" id="A0A8K0MVW7"/>
<dbReference type="InterPro" id="IPR026992">
    <property type="entry name" value="DIOX_N"/>
</dbReference>
<reference evidence="8" key="1">
    <citation type="journal article" date="2017" name="Gigascience">
        <title>The genome draft of coconut (Cocos nucifera).</title>
        <authorList>
            <person name="Xiao Y."/>
            <person name="Xu P."/>
            <person name="Fan H."/>
            <person name="Baudouin L."/>
            <person name="Xia W."/>
            <person name="Bocs S."/>
            <person name="Xu J."/>
            <person name="Li Q."/>
            <person name="Guo A."/>
            <person name="Zhou L."/>
            <person name="Li J."/>
            <person name="Wu Y."/>
            <person name="Ma Z."/>
            <person name="Armero A."/>
            <person name="Issali A.E."/>
            <person name="Liu N."/>
            <person name="Peng M."/>
            <person name="Yang Y."/>
        </authorList>
    </citation>
    <scope>NUCLEOTIDE SEQUENCE</scope>
    <source>
        <tissue evidence="8">Spear leaf of Hainan Tall coconut</tissue>
    </source>
</reference>
<evidence type="ECO:0000256" key="3">
    <source>
        <dbReference type="ARBA" id="ARBA00023002"/>
    </source>
</evidence>
<feature type="domain" description="Fe2OG dioxygenase" evidence="7">
    <location>
        <begin position="214"/>
        <end position="315"/>
    </location>
</feature>
<evidence type="ECO:0000256" key="4">
    <source>
        <dbReference type="ARBA" id="ARBA00023004"/>
    </source>
</evidence>
<proteinExistence type="inferred from homology"/>
<protein>
    <submittedName>
        <fullName evidence="8">Protein SRG1</fullName>
    </submittedName>
</protein>
<reference evidence="8" key="2">
    <citation type="submission" date="2019-07" db="EMBL/GenBank/DDBJ databases">
        <authorList>
            <person name="Yang Y."/>
            <person name="Bocs S."/>
            <person name="Baudouin L."/>
        </authorList>
    </citation>
    <scope>NUCLEOTIDE SEQUENCE</scope>
    <source>
        <tissue evidence="8">Spear leaf of Hainan Tall coconut</tissue>
    </source>
</reference>
<dbReference type="FunFam" id="2.60.120.330:FF:000018">
    <property type="entry name" value="2-oxoglutarate (2OG) and Fe(II)-dependent oxygenase superfamily protein"/>
    <property type="match status" value="1"/>
</dbReference>
<dbReference type="InterPro" id="IPR027443">
    <property type="entry name" value="IPNS-like_sf"/>
</dbReference>
<dbReference type="EMBL" id="CM017872">
    <property type="protein sequence ID" value="KAG1327865.1"/>
    <property type="molecule type" value="Genomic_DNA"/>
</dbReference>
<accession>A0A8K0MVW7</accession>
<evidence type="ECO:0000313" key="8">
    <source>
        <dbReference type="EMBL" id="KAG1327865.1"/>
    </source>
</evidence>
<evidence type="ECO:0000256" key="2">
    <source>
        <dbReference type="ARBA" id="ARBA00022723"/>
    </source>
</evidence>
<keyword evidence="9" id="KW-1185">Reference proteome</keyword>
<dbReference type="PANTHER" id="PTHR47991">
    <property type="entry name" value="OXOGLUTARATE/IRON-DEPENDENT DIOXYGENASE"/>
    <property type="match status" value="1"/>
</dbReference>
<sequence>MARATGEVNGVMMAEEEKREGEVGSKLVQELAETSQEPPIRYIQRAEDRPISPPPPSSTVPVVDLHRLLQTDDQDEAAKLRSALESWGLFQAIGHEMSVSFLDEVRNTAREFFQLPMEAKQKYRCLTKGKLEGYESDPIASEDTILDWCDRLYLLVQPENERNLALWPQNPHSFREILHEYTMKSRKVADKILVAMAKLLDLNEEYFTHQLGDTAEVYARFNYYPCCSRPDLVFGLKPHTDGSMITILLLDKDVEGLQVLKDGEWVRVPTDSHALLVNLGDQMEIMSNGIFKSPVHRVVTNSEKERISSVMFYALEPEKELEPAERLVDEMRPRLYRKVKIKDYLEVFFESFSRGKRAIDWAKI</sequence>
<comment type="caution">
    <text evidence="8">The sequence shown here is derived from an EMBL/GenBank/DDBJ whole genome shotgun (WGS) entry which is preliminary data.</text>
</comment>
<dbReference type="Pfam" id="PF03171">
    <property type="entry name" value="2OG-FeII_Oxy"/>
    <property type="match status" value="1"/>
</dbReference>
<dbReference type="Pfam" id="PF14226">
    <property type="entry name" value="DIOX_N"/>
    <property type="match status" value="1"/>
</dbReference>
<organism evidence="8 9">
    <name type="scientific">Cocos nucifera</name>
    <name type="common">Coconut palm</name>
    <dbReference type="NCBI Taxonomy" id="13894"/>
    <lineage>
        <taxon>Eukaryota</taxon>
        <taxon>Viridiplantae</taxon>
        <taxon>Streptophyta</taxon>
        <taxon>Embryophyta</taxon>
        <taxon>Tracheophyta</taxon>
        <taxon>Spermatophyta</taxon>
        <taxon>Magnoliopsida</taxon>
        <taxon>Liliopsida</taxon>
        <taxon>Arecaceae</taxon>
        <taxon>Arecoideae</taxon>
        <taxon>Cocoseae</taxon>
        <taxon>Attaleinae</taxon>
        <taxon>Cocos</taxon>
    </lineage>
</organism>
<dbReference type="GO" id="GO:0046872">
    <property type="term" value="F:metal ion binding"/>
    <property type="evidence" value="ECO:0007669"/>
    <property type="project" value="UniProtKB-KW"/>
</dbReference>
<dbReference type="InterPro" id="IPR050295">
    <property type="entry name" value="Plant_2OG-oxidoreductases"/>
</dbReference>
<gene>
    <name evidence="8" type="ORF">COCNU_01G017990</name>
</gene>
<comment type="similarity">
    <text evidence="1 5">Belongs to the iron/ascorbate-dependent oxidoreductase family.</text>
</comment>
<evidence type="ECO:0000256" key="6">
    <source>
        <dbReference type="SAM" id="MobiDB-lite"/>
    </source>
</evidence>
<dbReference type="InterPro" id="IPR044861">
    <property type="entry name" value="IPNS-like_FE2OG_OXY"/>
</dbReference>
<dbReference type="SUPFAM" id="SSF51197">
    <property type="entry name" value="Clavaminate synthase-like"/>
    <property type="match status" value="1"/>
</dbReference>
<dbReference type="Proteomes" id="UP000797356">
    <property type="component" value="Chromosome 1"/>
</dbReference>
<dbReference type="OrthoDB" id="288590at2759"/>
<keyword evidence="4 5" id="KW-0408">Iron</keyword>
<dbReference type="PROSITE" id="PS51471">
    <property type="entry name" value="FE2OG_OXY"/>
    <property type="match status" value="1"/>
</dbReference>
<feature type="region of interest" description="Disordered" evidence="6">
    <location>
        <begin position="1"/>
        <end position="40"/>
    </location>
</feature>
<evidence type="ECO:0000259" key="7">
    <source>
        <dbReference type="PROSITE" id="PS51471"/>
    </source>
</evidence>
<name>A0A8K0MVW7_COCNU</name>
<evidence type="ECO:0000256" key="5">
    <source>
        <dbReference type="RuleBase" id="RU003682"/>
    </source>
</evidence>
<evidence type="ECO:0000313" key="9">
    <source>
        <dbReference type="Proteomes" id="UP000797356"/>
    </source>
</evidence>
<keyword evidence="3 5" id="KW-0560">Oxidoreductase</keyword>
<dbReference type="Gene3D" id="2.60.120.330">
    <property type="entry name" value="B-lactam Antibiotic, Isopenicillin N Synthase, Chain"/>
    <property type="match status" value="1"/>
</dbReference>
<evidence type="ECO:0000256" key="1">
    <source>
        <dbReference type="ARBA" id="ARBA00008056"/>
    </source>
</evidence>
<keyword evidence="2 5" id="KW-0479">Metal-binding</keyword>